<accession>A0ABW3GTW5</accession>
<dbReference type="SUPFAM" id="SSF49265">
    <property type="entry name" value="Fibronectin type III"/>
    <property type="match status" value="1"/>
</dbReference>
<feature type="chain" id="PRO_5046047009" evidence="7">
    <location>
        <begin position="24"/>
        <end position="1122"/>
    </location>
</feature>
<dbReference type="InterPro" id="IPR000209">
    <property type="entry name" value="Peptidase_S8/S53_dom"/>
</dbReference>
<dbReference type="PROSITE" id="PS00138">
    <property type="entry name" value="SUBTILASE_SER"/>
    <property type="match status" value="1"/>
</dbReference>
<dbReference type="InterPro" id="IPR050131">
    <property type="entry name" value="Peptidase_S8_subtilisin-like"/>
</dbReference>
<feature type="active site" description="Charge relay system" evidence="6">
    <location>
        <position position="354"/>
    </location>
</feature>
<proteinExistence type="inferred from homology"/>
<dbReference type="PANTHER" id="PTHR43806">
    <property type="entry name" value="PEPTIDASE S8"/>
    <property type="match status" value="1"/>
</dbReference>
<feature type="signal peptide" evidence="7">
    <location>
        <begin position="1"/>
        <end position="23"/>
    </location>
</feature>
<keyword evidence="3 7" id="KW-0732">Signal</keyword>
<dbReference type="InterPro" id="IPR036852">
    <property type="entry name" value="Peptidase_S8/S53_dom_sf"/>
</dbReference>
<dbReference type="Gene3D" id="3.40.50.200">
    <property type="entry name" value="Peptidase S8/S53 domain"/>
    <property type="match status" value="1"/>
</dbReference>
<dbReference type="Pfam" id="PF20009">
    <property type="entry name" value="GEVED"/>
    <property type="match status" value="1"/>
</dbReference>
<evidence type="ECO:0000256" key="2">
    <source>
        <dbReference type="ARBA" id="ARBA00022670"/>
    </source>
</evidence>
<protein>
    <submittedName>
        <fullName evidence="9">S8 family serine peptidase</fullName>
    </submittedName>
</protein>
<evidence type="ECO:0000256" key="4">
    <source>
        <dbReference type="ARBA" id="ARBA00022801"/>
    </source>
</evidence>
<feature type="domain" description="Fibronectin type-III" evidence="8">
    <location>
        <begin position="557"/>
        <end position="644"/>
    </location>
</feature>
<evidence type="ECO:0000256" key="6">
    <source>
        <dbReference type="PROSITE-ProRule" id="PRU01240"/>
    </source>
</evidence>
<organism evidence="9 10">
    <name type="scientific">Psychroflexus salinarum</name>
    <dbReference type="NCBI Taxonomy" id="546024"/>
    <lineage>
        <taxon>Bacteria</taxon>
        <taxon>Pseudomonadati</taxon>
        <taxon>Bacteroidota</taxon>
        <taxon>Flavobacteriia</taxon>
        <taxon>Flavobacteriales</taxon>
        <taxon>Flavobacteriaceae</taxon>
        <taxon>Psychroflexus</taxon>
    </lineage>
</organism>
<evidence type="ECO:0000259" key="8">
    <source>
        <dbReference type="PROSITE" id="PS50853"/>
    </source>
</evidence>
<dbReference type="PROSITE" id="PS51892">
    <property type="entry name" value="SUBTILASE"/>
    <property type="match status" value="1"/>
</dbReference>
<dbReference type="Gene3D" id="2.60.40.10">
    <property type="entry name" value="Immunoglobulins"/>
    <property type="match status" value="1"/>
</dbReference>
<evidence type="ECO:0000256" key="3">
    <source>
        <dbReference type="ARBA" id="ARBA00022729"/>
    </source>
</evidence>
<reference evidence="10" key="1">
    <citation type="journal article" date="2019" name="Int. J. Syst. Evol. Microbiol.">
        <title>The Global Catalogue of Microorganisms (GCM) 10K type strain sequencing project: providing services to taxonomists for standard genome sequencing and annotation.</title>
        <authorList>
            <consortium name="The Broad Institute Genomics Platform"/>
            <consortium name="The Broad Institute Genome Sequencing Center for Infectious Disease"/>
            <person name="Wu L."/>
            <person name="Ma J."/>
        </authorList>
    </citation>
    <scope>NUCLEOTIDE SEQUENCE [LARGE SCALE GENOMIC DNA]</scope>
    <source>
        <strain evidence="10">CCUG 56752</strain>
    </source>
</reference>
<evidence type="ECO:0000256" key="5">
    <source>
        <dbReference type="ARBA" id="ARBA00022825"/>
    </source>
</evidence>
<evidence type="ECO:0000256" key="1">
    <source>
        <dbReference type="ARBA" id="ARBA00011073"/>
    </source>
</evidence>
<comment type="caution">
    <text evidence="9">The sequence shown here is derived from an EMBL/GenBank/DDBJ whole genome shotgun (WGS) entry which is preliminary data.</text>
</comment>
<dbReference type="Proteomes" id="UP001597049">
    <property type="component" value="Unassembled WGS sequence"/>
</dbReference>
<comment type="similarity">
    <text evidence="1 6">Belongs to the peptidase S8 family.</text>
</comment>
<evidence type="ECO:0000313" key="10">
    <source>
        <dbReference type="Proteomes" id="UP001597049"/>
    </source>
</evidence>
<dbReference type="InterPro" id="IPR023828">
    <property type="entry name" value="Peptidase_S8_Ser-AS"/>
</dbReference>
<evidence type="ECO:0000256" key="7">
    <source>
        <dbReference type="SAM" id="SignalP"/>
    </source>
</evidence>
<dbReference type="EMBL" id="JBHTIV010000023">
    <property type="protein sequence ID" value="MFD0933517.1"/>
    <property type="molecule type" value="Genomic_DNA"/>
</dbReference>
<keyword evidence="4 6" id="KW-0378">Hydrolase</keyword>
<keyword evidence="2 6" id="KW-0645">Protease</keyword>
<dbReference type="CDD" id="cd00063">
    <property type="entry name" value="FN3"/>
    <property type="match status" value="1"/>
</dbReference>
<feature type="active site" description="Charge relay system" evidence="6">
    <location>
        <position position="166"/>
    </location>
</feature>
<dbReference type="Pfam" id="PF18962">
    <property type="entry name" value="Por_Secre_tail"/>
    <property type="match status" value="1"/>
</dbReference>
<dbReference type="InterPro" id="IPR008979">
    <property type="entry name" value="Galactose-bd-like_sf"/>
</dbReference>
<dbReference type="InterPro" id="IPR013783">
    <property type="entry name" value="Ig-like_fold"/>
</dbReference>
<dbReference type="InterPro" id="IPR026444">
    <property type="entry name" value="Secre_tail"/>
</dbReference>
<evidence type="ECO:0000313" key="9">
    <source>
        <dbReference type="EMBL" id="MFD0933517.1"/>
    </source>
</evidence>
<dbReference type="CDD" id="cd04842">
    <property type="entry name" value="Peptidases_S8_Kp43_protease"/>
    <property type="match status" value="1"/>
</dbReference>
<keyword evidence="10" id="KW-1185">Reference proteome</keyword>
<dbReference type="PROSITE" id="PS50853">
    <property type="entry name" value="FN3"/>
    <property type="match status" value="1"/>
</dbReference>
<dbReference type="SUPFAM" id="SSF52743">
    <property type="entry name" value="Subtilisin-like"/>
    <property type="match status" value="1"/>
</dbReference>
<dbReference type="Pfam" id="PF00082">
    <property type="entry name" value="Peptidase_S8"/>
    <property type="match status" value="1"/>
</dbReference>
<gene>
    <name evidence="9" type="ORF">ACFQ0R_13000</name>
</gene>
<dbReference type="PANTHER" id="PTHR43806:SF11">
    <property type="entry name" value="CEREVISIN-RELATED"/>
    <property type="match status" value="1"/>
</dbReference>
<feature type="active site" description="Charge relay system" evidence="6">
    <location>
        <position position="131"/>
    </location>
</feature>
<dbReference type="Gene3D" id="2.60.120.380">
    <property type="match status" value="1"/>
</dbReference>
<dbReference type="NCBIfam" id="TIGR04183">
    <property type="entry name" value="Por_Secre_tail"/>
    <property type="match status" value="1"/>
</dbReference>
<dbReference type="SUPFAM" id="SSF49785">
    <property type="entry name" value="Galactose-binding domain-like"/>
    <property type="match status" value="1"/>
</dbReference>
<dbReference type="InterPro" id="IPR036116">
    <property type="entry name" value="FN3_sf"/>
</dbReference>
<dbReference type="RefSeq" id="WP_379658810.1">
    <property type="nucleotide sequence ID" value="NZ_JBHTIV010000023.1"/>
</dbReference>
<dbReference type="InterPro" id="IPR034058">
    <property type="entry name" value="TagA/B/C/D_pept_dom"/>
</dbReference>
<keyword evidence="5 6" id="KW-0720">Serine protease</keyword>
<dbReference type="InterPro" id="IPR045474">
    <property type="entry name" value="GEVED"/>
</dbReference>
<name>A0ABW3GTW5_9FLAO</name>
<sequence length="1122" mass="122259">MIHNYFNRIALVFLLFTAFVSHSQTEIQKQRITSKYNITLLNQLSNQFSSESSLQNNRMIKEANRRNLELSLYLKDGSYAELQKIEEDGSPIYYQTYNVDAARSTRTDHLNIGGSSGFNLDGQDMVAYVWDGGHARSTHQEYQNPLGNSRVTVMDEASEGLELNFHAGHVTGTIIASGVVPDAKGMAPQASVNGYKWNQDLSEATAAAAEGMLISNHSYGFRADLVPDYYFGGYISESRNWDILQYNAPYYLMVVAAGNEGTSSYNSSPLDPTNSQYDKLTGHSVSKNNLVVASARDANVTDDGELNSVLISNFSSQGPTDDFRIKPDIAGNGQGVYSTYANGDSSYNSISGTSMASPNVAGSALLLQQHAFNLYGNYLRAATLKGLILHTADDAGMNGPDAIFGWGLMNAKRAAETMQRKDNGVIINDLSLLPGQTYTLEVESNDVDDLIASISWTDPAGTSTTEINSNDPKLVNDLDIVVEQNATEYLPWRLIGVNINEKGNNTRDPFERVDIENASGTYTITVSHKGDLTNEQQNFSLIVTGLSSEPVVCEALPPSGITVGGLSSEMVSLYWDNAPGGEYDFRYREEGATNWTESSLQTNAINLNGLTELTTYEYQVRTRCVTENTSSDYSQLGTFTTEEFILSYCNSQGETTDDEFISRVRLNGIDNESGAGPGYTDFTNVTTDLVVGETYTITVNPQWAGTVYSEGVAVWIDFNLNGDFTDSDELIFSSSPSIDSEVSGSFTVPAGAVEGEVLRMRVSMKYDGVPSSCESFTWGEVEDYSINLLPAGSCNLLPPSGDVNQTFCSEPLLEEIILDSQNVSWYNQSVGGTALDPNYITSNGEILYAAAIDGQCESEERFAVTINIGDAEGPMPTQEILDDVIGQCEVAELAAPNAEDNCDAGEITGTTSVELPITETTVITWQFEDSSGNVSTQTQNIIVEDTENPEIIVNEDIVLELDESGFSDLTIDTVDNGSIDNCGIESQVLSQVQFNCDDYDNQVDFTSVIYTITDVNGNESSVIFNITITDPLSACTLSSNVFDSADIGLYPNPVRQTLFLELGTSQISVDKVKVYDMRGKQLMTLSIKENNASIDVSSLASGNYFLIMSSGKDSLTKRFIKK</sequence>
<dbReference type="InterPro" id="IPR003961">
    <property type="entry name" value="FN3_dom"/>
</dbReference>
<dbReference type="SMART" id="SM00060">
    <property type="entry name" value="FN3"/>
    <property type="match status" value="1"/>
</dbReference>